<keyword evidence="5" id="KW-0812">Transmembrane</keyword>
<dbReference type="Pfam" id="PF01697">
    <property type="entry name" value="Glyco_transf_92"/>
    <property type="match status" value="1"/>
</dbReference>
<dbReference type="EMBL" id="JACEEZ010020535">
    <property type="protein sequence ID" value="KAG0714438.1"/>
    <property type="molecule type" value="Genomic_DNA"/>
</dbReference>
<keyword evidence="10" id="KW-1185">Reference proteome</keyword>
<organism evidence="9 10">
    <name type="scientific">Chionoecetes opilio</name>
    <name type="common">Atlantic snow crab</name>
    <name type="synonym">Cancer opilio</name>
    <dbReference type="NCBI Taxonomy" id="41210"/>
    <lineage>
        <taxon>Eukaryota</taxon>
        <taxon>Metazoa</taxon>
        <taxon>Ecdysozoa</taxon>
        <taxon>Arthropoda</taxon>
        <taxon>Crustacea</taxon>
        <taxon>Multicrustacea</taxon>
        <taxon>Malacostraca</taxon>
        <taxon>Eumalacostraca</taxon>
        <taxon>Eucarida</taxon>
        <taxon>Decapoda</taxon>
        <taxon>Pleocyemata</taxon>
        <taxon>Brachyura</taxon>
        <taxon>Eubrachyura</taxon>
        <taxon>Majoidea</taxon>
        <taxon>Majidae</taxon>
        <taxon>Chionoecetes</taxon>
    </lineage>
</organism>
<dbReference type="AlphaFoldDB" id="A0A8J5C0R5"/>
<evidence type="ECO:0000256" key="6">
    <source>
        <dbReference type="ARBA" id="ARBA00022989"/>
    </source>
</evidence>
<dbReference type="Proteomes" id="UP000770661">
    <property type="component" value="Unassembled WGS sequence"/>
</dbReference>
<evidence type="ECO:0000256" key="2">
    <source>
        <dbReference type="ARBA" id="ARBA00007647"/>
    </source>
</evidence>
<name>A0A8J5C0R5_CHIOP</name>
<evidence type="ECO:0000256" key="7">
    <source>
        <dbReference type="ARBA" id="ARBA00023136"/>
    </source>
</evidence>
<sequence>MAARIKLNITSHCQFWFAGEEAPVVTRVIEYRYVWIRTFGNFKNGILQPYLMQCVIPPSHAHRIPDSVSVVGKRCDKPMNNLRVVYNPPPTPGRKKDFAVCVKGLDIDNDISVNIVEWLELMFLLGADKVFLYDYGSHPNITKVLRHYAARGKVDLKRLTLPGVQPNVRGLTRRYHKAKVTNKRQNEIIPYNDCLYRNIARYKFIVLVDIDEVIMPRNASGWRELMQQVAPKAMSGEAHPRSSYYVRNVYFLDSMQEKQGWDRNVPRFMHMLQHVHRAINYTAPTSYIKAFHDTERVQTLHNHFPFSCLMNNCSSISIPTTKAHLQHYRKDCVNDLRKLCAYYRNHTVMDQAILRYKEPLKRATLKTLRDLKFV</sequence>
<comment type="caution">
    <text evidence="9">The sequence shown here is derived from an EMBL/GenBank/DDBJ whole genome shotgun (WGS) entry which is preliminary data.</text>
</comment>
<dbReference type="PANTHER" id="PTHR21461">
    <property type="entry name" value="GLYCOSYLTRANSFERASE FAMILY 92 PROTEIN"/>
    <property type="match status" value="1"/>
</dbReference>
<dbReference type="InterPro" id="IPR008166">
    <property type="entry name" value="Glyco_transf_92"/>
</dbReference>
<dbReference type="GO" id="GO:0005737">
    <property type="term" value="C:cytoplasm"/>
    <property type="evidence" value="ECO:0007669"/>
    <property type="project" value="TreeGrafter"/>
</dbReference>
<dbReference type="GO" id="GO:0016757">
    <property type="term" value="F:glycosyltransferase activity"/>
    <property type="evidence" value="ECO:0007669"/>
    <property type="project" value="UniProtKB-UniRule"/>
</dbReference>
<dbReference type="PANTHER" id="PTHR21461:SF83">
    <property type="entry name" value="GLYCOSYLTRANSFERASE FAMILY 92 PROTEIN"/>
    <property type="match status" value="1"/>
</dbReference>
<protein>
    <recommendedName>
        <fullName evidence="8">Glycosyltransferase family 92 protein</fullName>
        <ecNumber evidence="8">2.4.1.-</ecNumber>
    </recommendedName>
</protein>
<dbReference type="OrthoDB" id="2017643at2759"/>
<evidence type="ECO:0000256" key="5">
    <source>
        <dbReference type="ARBA" id="ARBA00022692"/>
    </source>
</evidence>
<dbReference type="GO" id="GO:0016020">
    <property type="term" value="C:membrane"/>
    <property type="evidence" value="ECO:0007669"/>
    <property type="project" value="UniProtKB-SubCell"/>
</dbReference>
<evidence type="ECO:0000313" key="9">
    <source>
        <dbReference type="EMBL" id="KAG0714438.1"/>
    </source>
</evidence>
<keyword evidence="3 8" id="KW-0328">Glycosyltransferase</keyword>
<comment type="subcellular location">
    <subcellularLocation>
        <location evidence="1">Membrane</location>
        <topology evidence="1">Single-pass membrane protein</topology>
    </subcellularLocation>
</comment>
<accession>A0A8J5C0R5</accession>
<reference evidence="9" key="1">
    <citation type="submission" date="2020-07" db="EMBL/GenBank/DDBJ databases">
        <title>The High-quality genome of the commercially important snow crab, Chionoecetes opilio.</title>
        <authorList>
            <person name="Jeong J.-H."/>
            <person name="Ryu S."/>
        </authorList>
    </citation>
    <scope>NUCLEOTIDE SEQUENCE</scope>
    <source>
        <strain evidence="9">MADBK_172401_WGS</strain>
        <tissue evidence="9">Digestive gland</tissue>
    </source>
</reference>
<evidence type="ECO:0000256" key="1">
    <source>
        <dbReference type="ARBA" id="ARBA00004167"/>
    </source>
</evidence>
<evidence type="ECO:0000313" key="10">
    <source>
        <dbReference type="Proteomes" id="UP000770661"/>
    </source>
</evidence>
<keyword evidence="7" id="KW-0472">Membrane</keyword>
<dbReference type="EC" id="2.4.1.-" evidence="8"/>
<comment type="similarity">
    <text evidence="2 8">Belongs to the glycosyltransferase 92 family.</text>
</comment>
<evidence type="ECO:0000256" key="8">
    <source>
        <dbReference type="RuleBase" id="RU366017"/>
    </source>
</evidence>
<keyword evidence="6" id="KW-1133">Transmembrane helix</keyword>
<proteinExistence type="inferred from homology"/>
<evidence type="ECO:0000256" key="3">
    <source>
        <dbReference type="ARBA" id="ARBA00022676"/>
    </source>
</evidence>
<evidence type="ECO:0000256" key="4">
    <source>
        <dbReference type="ARBA" id="ARBA00022679"/>
    </source>
</evidence>
<keyword evidence="4 8" id="KW-0808">Transferase</keyword>
<gene>
    <name evidence="9" type="ORF">GWK47_014154</name>
</gene>